<dbReference type="WormBase" id="Bm13464">
    <property type="protein sequence ID" value="BM34505"/>
    <property type="gene ID" value="WBGene00233725"/>
</dbReference>
<proteinExistence type="predicted"/>
<evidence type="ECO:0000313" key="2">
    <source>
        <dbReference type="EMBL" id="VIO98606.1"/>
    </source>
</evidence>
<protein>
    <submittedName>
        <fullName evidence="1 4">Bm13464</fullName>
    </submittedName>
</protein>
<accession>A0A4E9FPL7</accession>
<gene>
    <name evidence="1 4 5" type="ORF">Bm13464</name>
    <name evidence="2" type="ORF">BM_BM13464</name>
    <name evidence="1" type="ORF">BM_Bm13464</name>
</gene>
<dbReference type="Proteomes" id="UP000006672">
    <property type="component" value="Unassembled WGS sequence"/>
</dbReference>
<evidence type="ECO:0000313" key="5">
    <source>
        <dbReference type="WormBase" id="Bm13464"/>
    </source>
</evidence>
<dbReference type="EMBL" id="LN856957">
    <property type="protein sequence ID" value="CDP96109.1"/>
    <property type="molecule type" value="Genomic_DNA"/>
</dbReference>
<reference evidence="4" key="4">
    <citation type="submission" date="2019-12" db="UniProtKB">
        <authorList>
            <consortium name="WormBaseParasite"/>
        </authorList>
    </citation>
    <scope>IDENTIFICATION</scope>
</reference>
<organism evidence="1">
    <name type="scientific">Brugia malayi</name>
    <name type="common">Filarial nematode worm</name>
    <dbReference type="NCBI Taxonomy" id="6279"/>
    <lineage>
        <taxon>Eukaryota</taxon>
        <taxon>Metazoa</taxon>
        <taxon>Ecdysozoa</taxon>
        <taxon>Nematoda</taxon>
        <taxon>Chromadorea</taxon>
        <taxon>Rhabditida</taxon>
        <taxon>Spirurina</taxon>
        <taxon>Spiruromorpha</taxon>
        <taxon>Filarioidea</taxon>
        <taxon>Onchocercidae</taxon>
        <taxon>Brugia</taxon>
    </lineage>
</organism>
<dbReference type="EMBL" id="CAAKNF010000195">
    <property type="protein sequence ID" value="VIO98606.1"/>
    <property type="molecule type" value="Genomic_DNA"/>
</dbReference>
<keyword evidence="3" id="KW-1185">Reference proteome</keyword>
<dbReference type="RefSeq" id="XP_042937879.1">
    <property type="nucleotide sequence ID" value="XM_043081945.1"/>
</dbReference>
<evidence type="ECO:0000313" key="3">
    <source>
        <dbReference type="Proteomes" id="UP000006672"/>
    </source>
</evidence>
<accession>A0A0K0IXX1</accession>
<dbReference type="AlphaFoldDB" id="A0A0K0IXX1"/>
<reference evidence="2" key="3">
    <citation type="submission" date="2019-04" db="EMBL/GenBank/DDBJ databases">
        <authorList>
            <person name="Howe K."/>
            <person name="Paulini M."/>
            <person name="Williams G."/>
        </authorList>
    </citation>
    <scope>NUCLEOTIDE SEQUENCE [LARGE SCALE GENOMIC DNA]</scope>
    <source>
        <strain evidence="2">FR3</strain>
    </source>
</reference>
<dbReference type="WBParaSite" id="Bm13464.1">
    <property type="protein sequence ID" value="Bm13464.1"/>
    <property type="gene ID" value="WBGene00233725"/>
</dbReference>
<name>A0A0K0IXX1_BRUMA</name>
<evidence type="ECO:0000313" key="4">
    <source>
        <dbReference type="WBParaSite" id="Bm13464.1"/>
    </source>
</evidence>
<evidence type="ECO:0000313" key="1">
    <source>
        <dbReference type="EMBL" id="CDP96109.1"/>
    </source>
</evidence>
<dbReference type="KEGG" id="bmy:BM_BM13464"/>
<reference evidence="1 3" key="1">
    <citation type="journal article" date="2007" name="Science">
        <title>Draft genome of the filarial nematode parasite Brugia malayi.</title>
        <authorList>
            <person name="Ghedin E."/>
            <person name="Wang S."/>
            <person name="Spiro D."/>
            <person name="Caler E."/>
            <person name="Zhao Q."/>
            <person name="Crabtree J."/>
            <person name="Allen J.E."/>
            <person name="Delcher A.L."/>
            <person name="Guiliano D.B."/>
            <person name="Miranda-Saavedra D."/>
            <person name="Angiuoli S.V."/>
            <person name="Creasy T."/>
            <person name="Amedeo P."/>
            <person name="Haas B."/>
            <person name="El-Sayed N.M."/>
            <person name="Wortman J.R."/>
            <person name="Feldblyum T."/>
            <person name="Tallon L."/>
            <person name="Schatz M."/>
            <person name="Shumway M."/>
            <person name="Koo H."/>
            <person name="Salzberg S.L."/>
            <person name="Schobel S."/>
            <person name="Pertea M."/>
            <person name="Pop M."/>
            <person name="White O."/>
            <person name="Barton G.J."/>
            <person name="Carlow C.K."/>
            <person name="Crawford M.J."/>
            <person name="Daub J."/>
            <person name="Dimmic M.W."/>
            <person name="Estes C.F."/>
            <person name="Foster J.M."/>
            <person name="Ganatra M."/>
            <person name="Gregory W.F."/>
            <person name="Johnson N.M."/>
            <person name="Jin J."/>
            <person name="Komuniecki R."/>
            <person name="Korf I."/>
            <person name="Kumar S."/>
            <person name="Laney S."/>
            <person name="Li B.W."/>
            <person name="Li W."/>
            <person name="Lindblom T.H."/>
            <person name="Lustigman S."/>
            <person name="Ma D."/>
            <person name="Maina C.V."/>
            <person name="Martin D.M."/>
            <person name="McCarter J.P."/>
            <person name="McReynolds L."/>
            <person name="Mitreva M."/>
            <person name="Nutman T.B."/>
            <person name="Parkinson J."/>
            <person name="Peregrin-Alvarez J.M."/>
            <person name="Poole C."/>
            <person name="Ren Q."/>
            <person name="Saunders L."/>
            <person name="Sluder A.E."/>
            <person name="Smith K."/>
            <person name="Stanke M."/>
            <person name="Unnasch T.R."/>
            <person name="Ware J."/>
            <person name="Wei A.D."/>
            <person name="Weil G."/>
            <person name="Williams D.J."/>
            <person name="Zhang Y."/>
            <person name="Williams S.A."/>
            <person name="Fraser-Liggett C."/>
            <person name="Slatko B."/>
            <person name="Blaxter M.L."/>
            <person name="Scott A.L."/>
        </authorList>
    </citation>
    <scope>NUCLEOTIDE SEQUENCE</scope>
    <source>
        <strain evidence="1 3">FR3</strain>
    </source>
</reference>
<dbReference type="GeneID" id="66057872"/>
<sequence>MRKAGIQQNFKNDSVNASLCTLVVHDFHISLHIEDLNKYMMESI</sequence>
<reference evidence="1" key="2">
    <citation type="submission" date="2012-12" db="EMBL/GenBank/DDBJ databases">
        <authorList>
            <person name="Gao Y.W."/>
            <person name="Fan S.T."/>
            <person name="Sun H.T."/>
            <person name="Wang Z."/>
            <person name="Gao X.L."/>
            <person name="Li Y.G."/>
            <person name="Wang T.C."/>
            <person name="Zhang K."/>
            <person name="Xu W.W."/>
            <person name="Yu Z.J."/>
            <person name="Xia X.Z."/>
        </authorList>
    </citation>
    <scope>NUCLEOTIDE SEQUENCE</scope>
    <source>
        <strain evidence="1">FR3</strain>
    </source>
</reference>
<dbReference type="CTD" id="66057872"/>